<dbReference type="RefSeq" id="WP_379930597.1">
    <property type="nucleotide sequence ID" value="NZ_JBHUMM010000043.1"/>
</dbReference>
<proteinExistence type="inferred from homology"/>
<keyword evidence="7" id="KW-0862">Zinc</keyword>
<dbReference type="NCBIfam" id="TIGR00587">
    <property type="entry name" value="nfo"/>
    <property type="match status" value="1"/>
</dbReference>
<dbReference type="InterPro" id="IPR001719">
    <property type="entry name" value="AP_endonuc_2"/>
</dbReference>
<comment type="similarity">
    <text evidence="2">Belongs to the AP endonuclease 2 family.</text>
</comment>
<dbReference type="InterPro" id="IPR036237">
    <property type="entry name" value="Xyl_isomerase-like_sf"/>
</dbReference>
<keyword evidence="4" id="KW-0479">Metal-binding</keyword>
<dbReference type="GO" id="GO:0008833">
    <property type="term" value="F:deoxyribonuclease IV (phage-T4-induced) activity"/>
    <property type="evidence" value="ECO:0007669"/>
    <property type="project" value="UniProtKB-EC"/>
</dbReference>
<evidence type="ECO:0000256" key="4">
    <source>
        <dbReference type="ARBA" id="ARBA00022723"/>
    </source>
</evidence>
<evidence type="ECO:0000256" key="1">
    <source>
        <dbReference type="ARBA" id="ARBA00001947"/>
    </source>
</evidence>
<comment type="caution">
    <text evidence="10">The sequence shown here is derived from an EMBL/GenBank/DDBJ whole genome shotgun (WGS) entry which is preliminary data.</text>
</comment>
<dbReference type="PANTHER" id="PTHR21445">
    <property type="entry name" value="ENDONUCLEASE IV ENDODEOXYRIBONUCLEASE IV"/>
    <property type="match status" value="1"/>
</dbReference>
<keyword evidence="5" id="KW-0227">DNA damage</keyword>
<reference evidence="11" key="1">
    <citation type="journal article" date="2019" name="Int. J. Syst. Evol. Microbiol.">
        <title>The Global Catalogue of Microorganisms (GCM) 10K type strain sequencing project: providing services to taxonomists for standard genome sequencing and annotation.</title>
        <authorList>
            <consortium name="The Broad Institute Genomics Platform"/>
            <consortium name="The Broad Institute Genome Sequencing Center for Infectious Disease"/>
            <person name="Wu L."/>
            <person name="Ma J."/>
        </authorList>
    </citation>
    <scope>NUCLEOTIDE SEQUENCE [LARGE SCALE GENOMIC DNA]</scope>
    <source>
        <strain evidence="11">KCTC 33676</strain>
    </source>
</reference>
<comment type="cofactor">
    <cofactor evidence="1">
        <name>Zn(2+)</name>
        <dbReference type="ChEBI" id="CHEBI:29105"/>
    </cofactor>
</comment>
<dbReference type="Pfam" id="PF01261">
    <property type="entry name" value="AP_endonuc_2"/>
    <property type="match status" value="1"/>
</dbReference>
<dbReference type="Proteomes" id="UP001597497">
    <property type="component" value="Unassembled WGS sequence"/>
</dbReference>
<dbReference type="Gene3D" id="3.20.20.150">
    <property type="entry name" value="Divalent-metal-dependent TIM barrel enzymes"/>
    <property type="match status" value="1"/>
</dbReference>
<keyword evidence="3" id="KW-0540">Nuclease</keyword>
<keyword evidence="11" id="KW-1185">Reference proteome</keyword>
<evidence type="ECO:0000256" key="3">
    <source>
        <dbReference type="ARBA" id="ARBA00022722"/>
    </source>
</evidence>
<evidence type="ECO:0000259" key="9">
    <source>
        <dbReference type="Pfam" id="PF01261"/>
    </source>
</evidence>
<evidence type="ECO:0000256" key="5">
    <source>
        <dbReference type="ARBA" id="ARBA00022763"/>
    </source>
</evidence>
<keyword evidence="8" id="KW-0234">DNA repair</keyword>
<dbReference type="SMART" id="SM00518">
    <property type="entry name" value="AP2Ec"/>
    <property type="match status" value="1"/>
</dbReference>
<evidence type="ECO:0000256" key="8">
    <source>
        <dbReference type="ARBA" id="ARBA00023204"/>
    </source>
</evidence>
<keyword evidence="6 10" id="KW-0378">Hydrolase</keyword>
<dbReference type="InterPro" id="IPR013022">
    <property type="entry name" value="Xyl_isomerase-like_TIM-brl"/>
</dbReference>
<dbReference type="PROSITE" id="PS00730">
    <property type="entry name" value="AP_NUCLEASE_F2_2"/>
    <property type="match status" value="1"/>
</dbReference>
<dbReference type="SUPFAM" id="SSF51658">
    <property type="entry name" value="Xylose isomerase-like"/>
    <property type="match status" value="1"/>
</dbReference>
<evidence type="ECO:0000256" key="7">
    <source>
        <dbReference type="ARBA" id="ARBA00022833"/>
    </source>
</evidence>
<evidence type="ECO:0000313" key="10">
    <source>
        <dbReference type="EMBL" id="MFD2673041.1"/>
    </source>
</evidence>
<evidence type="ECO:0000256" key="6">
    <source>
        <dbReference type="ARBA" id="ARBA00022801"/>
    </source>
</evidence>
<protein>
    <submittedName>
        <fullName evidence="10">Deoxyribonuclease IV</fullName>
        <ecNumber evidence="10">3.1.21.2</ecNumber>
    </submittedName>
</protein>
<name>A0ABW5RED6_9BACL</name>
<dbReference type="PROSITE" id="PS00731">
    <property type="entry name" value="AP_NUCLEASE_F2_3"/>
    <property type="match status" value="1"/>
</dbReference>
<evidence type="ECO:0000256" key="2">
    <source>
        <dbReference type="ARBA" id="ARBA00005340"/>
    </source>
</evidence>
<dbReference type="InterPro" id="IPR018246">
    <property type="entry name" value="AP_endonuc_F2_Zn_BS"/>
</dbReference>
<accession>A0ABW5RED6</accession>
<sequence length="293" mass="32893">MNDQTASQRPCIGVHLGIRNGYYRAARRAHELGIPAFQYFSKNPRTLSHKEIPLRDTEACRSFCRQHGIQSVLHAPYPTNPCLSPGAEQDRMVRSILNDLQIAEANGSIGVVVHFGHFRGKDPLQGYQNSIQCLNRVLAQWDGQARILIENQAGQGTRMGMTLEECATVRSCVRDPARIGFCLDTCHLYAAGLWDGHNWAKLLEHGRKIGYIQHVQVLHLNDSLYPSGSFRDRHADIGQGEIGRKALGELLSSFQHVPVPVILETRASKQDDPRMEWHNAMSLAQRSDGRKDK</sequence>
<dbReference type="PROSITE" id="PS51432">
    <property type="entry name" value="AP_NUCLEASE_F2_4"/>
    <property type="match status" value="1"/>
</dbReference>
<dbReference type="EMBL" id="JBHUMM010000043">
    <property type="protein sequence ID" value="MFD2673041.1"/>
    <property type="molecule type" value="Genomic_DNA"/>
</dbReference>
<gene>
    <name evidence="10" type="ORF">ACFSUC_15835</name>
</gene>
<feature type="domain" description="Xylose isomerase-like TIM barrel" evidence="9">
    <location>
        <begin position="27"/>
        <end position="272"/>
    </location>
</feature>
<organism evidence="10 11">
    <name type="scientific">Marinicrinis sediminis</name>
    <dbReference type="NCBI Taxonomy" id="1652465"/>
    <lineage>
        <taxon>Bacteria</taxon>
        <taxon>Bacillati</taxon>
        <taxon>Bacillota</taxon>
        <taxon>Bacilli</taxon>
        <taxon>Bacillales</taxon>
        <taxon>Paenibacillaceae</taxon>
    </lineage>
</organism>
<dbReference type="EC" id="3.1.21.2" evidence="10"/>
<evidence type="ECO:0000313" key="11">
    <source>
        <dbReference type="Proteomes" id="UP001597497"/>
    </source>
</evidence>
<dbReference type="PANTHER" id="PTHR21445:SF0">
    <property type="entry name" value="APURINIC-APYRIMIDINIC ENDONUCLEASE"/>
    <property type="match status" value="1"/>
</dbReference>